<dbReference type="PROSITE" id="PS50293">
    <property type="entry name" value="TPR_REGION"/>
    <property type="match status" value="1"/>
</dbReference>
<proteinExistence type="predicted"/>
<dbReference type="PANTHER" id="PTHR44858">
    <property type="entry name" value="TETRATRICOPEPTIDE REPEAT PROTEIN 6"/>
    <property type="match status" value="1"/>
</dbReference>
<dbReference type="SMART" id="SM00028">
    <property type="entry name" value="TPR"/>
    <property type="match status" value="6"/>
</dbReference>
<evidence type="ECO:0000256" key="4">
    <source>
        <dbReference type="SAM" id="MobiDB-lite"/>
    </source>
</evidence>
<gene>
    <name evidence="5" type="ORF">ACFP0N_15620</name>
</gene>
<evidence type="ECO:0000313" key="6">
    <source>
        <dbReference type="Proteomes" id="UP001596067"/>
    </source>
</evidence>
<feature type="region of interest" description="Disordered" evidence="4">
    <location>
        <begin position="193"/>
        <end position="229"/>
    </location>
</feature>
<dbReference type="InterPro" id="IPR019734">
    <property type="entry name" value="TPR_rpt"/>
</dbReference>
<dbReference type="Pfam" id="PF14559">
    <property type="entry name" value="TPR_19"/>
    <property type="match status" value="1"/>
</dbReference>
<keyword evidence="6" id="KW-1185">Reference proteome</keyword>
<sequence length="741" mass="80878">MAEHRHHWVRAAGRPARVDARERLGLPPVLAAVNADRRLRGPYTAVGSILRAIVPDALARCPEAVTGHDIEILSTTPELRDLVPATRETLTSLAVPKERTRFYSALRTLRIAHGLVEFLEAYLGALGSGPRSLVVDDAHRADPTDAEFLAVLLRRIDPALLTVVVTTGSEPPERPAGIGSEDLPTALATWCEVTAPPDPGGRSDRGRSAQAPSPAADGAALGRRYVDGDGVGDDPDELAAYLGLSPTERARLHDLRRAELETTGESSLRLGAIAWHAEHGGDPSGTGADTLRHALDHCMDLGYYHAVLDLGERGRRLVTHESNPTHWWAFTTKMTTSYAALGLAELALPLYDSARALSSSPEVHMQAAYATAMLHTRHFDADRRDHQLARSWVNQAIAFAKWHPEPKEREARVVFNRNGLALIEVHQGRLEEALSLLDACIARLDETLEDHEHALHRSVLRYNRAQVYAGLGRRTEAVADYTAVIECDPNYAEYYFDRGMLWRDLGRPEQALADYDRAIRLSPPFPEAYFNRADVLAELGDTEAAVADFGYVLQLDPAFADARLNRAALLVESGEHRLAWNEVLAGLATTPASPQLLSLKGQLLAADGDADAASEAWEAALAVDPEYPQAWALRGELRYQQGDLDGAGTDLARAVELSGDPGMQFNLAVVHHDAGRYGEALRLLDEILGSTEDVDARLQRARCLIGLDRADTAREELLACLQADPGSAEQVYELMPDLAHA</sequence>
<dbReference type="PANTHER" id="PTHR44858:SF1">
    <property type="entry name" value="UDP-N-ACETYLGLUCOSAMINE--PEPTIDE N-ACETYLGLUCOSAMINYLTRANSFERASE SPINDLY-RELATED"/>
    <property type="match status" value="1"/>
</dbReference>
<evidence type="ECO:0000313" key="5">
    <source>
        <dbReference type="EMBL" id="MFC5886395.1"/>
    </source>
</evidence>
<dbReference type="PROSITE" id="PS50005">
    <property type="entry name" value="TPR"/>
    <property type="match status" value="3"/>
</dbReference>
<dbReference type="Gene3D" id="1.25.40.10">
    <property type="entry name" value="Tetratricopeptide repeat domain"/>
    <property type="match status" value="3"/>
</dbReference>
<organism evidence="5 6">
    <name type="scientific">Kitasatospora aburaviensis</name>
    <dbReference type="NCBI Taxonomy" id="67265"/>
    <lineage>
        <taxon>Bacteria</taxon>
        <taxon>Bacillati</taxon>
        <taxon>Actinomycetota</taxon>
        <taxon>Actinomycetes</taxon>
        <taxon>Kitasatosporales</taxon>
        <taxon>Streptomycetaceae</taxon>
        <taxon>Kitasatospora</taxon>
    </lineage>
</organism>
<feature type="repeat" description="TPR" evidence="3">
    <location>
        <begin position="526"/>
        <end position="559"/>
    </location>
</feature>
<keyword evidence="2 3" id="KW-0802">TPR repeat</keyword>
<name>A0ABW1EX57_9ACTN</name>
<dbReference type="Pfam" id="PF13432">
    <property type="entry name" value="TPR_16"/>
    <property type="match status" value="2"/>
</dbReference>
<feature type="repeat" description="TPR" evidence="3">
    <location>
        <begin position="492"/>
        <end position="525"/>
    </location>
</feature>
<protein>
    <submittedName>
        <fullName evidence="5">Tetratricopeptide repeat protein</fullName>
    </submittedName>
</protein>
<dbReference type="InterPro" id="IPR011990">
    <property type="entry name" value="TPR-like_helical_dom_sf"/>
</dbReference>
<accession>A0ABW1EX57</accession>
<feature type="compositionally biased region" description="Low complexity" evidence="4">
    <location>
        <begin position="208"/>
        <end position="223"/>
    </location>
</feature>
<evidence type="ECO:0000256" key="2">
    <source>
        <dbReference type="ARBA" id="ARBA00022803"/>
    </source>
</evidence>
<reference evidence="6" key="1">
    <citation type="journal article" date="2019" name="Int. J. Syst. Evol. Microbiol.">
        <title>The Global Catalogue of Microorganisms (GCM) 10K type strain sequencing project: providing services to taxonomists for standard genome sequencing and annotation.</title>
        <authorList>
            <consortium name="The Broad Institute Genomics Platform"/>
            <consortium name="The Broad Institute Genome Sequencing Center for Infectious Disease"/>
            <person name="Wu L."/>
            <person name="Ma J."/>
        </authorList>
    </citation>
    <scope>NUCLEOTIDE SEQUENCE [LARGE SCALE GENOMIC DNA]</scope>
    <source>
        <strain evidence="6">CGMCC 4.1469</strain>
    </source>
</reference>
<dbReference type="InterPro" id="IPR050498">
    <property type="entry name" value="Ycf3"/>
</dbReference>
<dbReference type="RefSeq" id="WP_313761894.1">
    <property type="nucleotide sequence ID" value="NZ_BAAAVH010000101.1"/>
</dbReference>
<dbReference type="EMBL" id="JBHSOD010000016">
    <property type="protein sequence ID" value="MFC5886395.1"/>
    <property type="molecule type" value="Genomic_DNA"/>
</dbReference>
<evidence type="ECO:0000256" key="1">
    <source>
        <dbReference type="ARBA" id="ARBA00022737"/>
    </source>
</evidence>
<evidence type="ECO:0000256" key="3">
    <source>
        <dbReference type="PROSITE-ProRule" id="PRU00339"/>
    </source>
</evidence>
<dbReference type="Pfam" id="PF13181">
    <property type="entry name" value="TPR_8"/>
    <property type="match status" value="1"/>
</dbReference>
<dbReference type="Proteomes" id="UP001596067">
    <property type="component" value="Unassembled WGS sequence"/>
</dbReference>
<keyword evidence="1" id="KW-0677">Repeat</keyword>
<dbReference type="SUPFAM" id="SSF48452">
    <property type="entry name" value="TPR-like"/>
    <property type="match status" value="2"/>
</dbReference>
<comment type="caution">
    <text evidence="5">The sequence shown here is derived from an EMBL/GenBank/DDBJ whole genome shotgun (WGS) entry which is preliminary data.</text>
</comment>
<feature type="repeat" description="TPR" evidence="3">
    <location>
        <begin position="594"/>
        <end position="627"/>
    </location>
</feature>